<evidence type="ECO:0000259" key="6">
    <source>
        <dbReference type="PROSITE" id="PS50931"/>
    </source>
</evidence>
<evidence type="ECO:0000313" key="8">
    <source>
        <dbReference type="Proteomes" id="UP000024900"/>
    </source>
</evidence>
<evidence type="ECO:0000256" key="2">
    <source>
        <dbReference type="ARBA" id="ARBA00009437"/>
    </source>
</evidence>
<dbReference type="Gene3D" id="1.10.10.10">
    <property type="entry name" value="Winged helix-like DNA-binding domain superfamily/Winged helix DNA-binding domain"/>
    <property type="match status" value="1"/>
</dbReference>
<accession>A0A837CRT4</accession>
<dbReference type="Proteomes" id="UP000024900">
    <property type="component" value="Unassembled WGS sequence"/>
</dbReference>
<dbReference type="PROSITE" id="PS50931">
    <property type="entry name" value="HTH_LYSR"/>
    <property type="match status" value="1"/>
</dbReference>
<keyword evidence="5" id="KW-0804">Transcription</keyword>
<evidence type="ECO:0000256" key="5">
    <source>
        <dbReference type="ARBA" id="ARBA00023163"/>
    </source>
</evidence>
<dbReference type="SUPFAM" id="SSF46785">
    <property type="entry name" value="Winged helix' DNA-binding domain"/>
    <property type="match status" value="1"/>
</dbReference>
<evidence type="ECO:0000313" key="7">
    <source>
        <dbReference type="EMBL" id="KGJ71468.1"/>
    </source>
</evidence>
<dbReference type="Pfam" id="PF03466">
    <property type="entry name" value="LysR_substrate"/>
    <property type="match status" value="1"/>
</dbReference>
<evidence type="ECO:0000256" key="4">
    <source>
        <dbReference type="ARBA" id="ARBA00023125"/>
    </source>
</evidence>
<keyword evidence="3" id="KW-0805">Transcription regulation</keyword>
<comment type="caution">
    <text evidence="7">The sequence shown here is derived from an EMBL/GenBank/DDBJ whole genome shotgun (WGS) entry which is preliminary data.</text>
</comment>
<dbReference type="EMBL" id="ADOU02000001">
    <property type="protein sequence ID" value="KGJ71468.1"/>
    <property type="molecule type" value="Genomic_DNA"/>
</dbReference>
<dbReference type="GO" id="GO:0032993">
    <property type="term" value="C:protein-DNA complex"/>
    <property type="evidence" value="ECO:0007669"/>
    <property type="project" value="TreeGrafter"/>
</dbReference>
<dbReference type="InterPro" id="IPR005119">
    <property type="entry name" value="LysR_subst-bd"/>
</dbReference>
<sequence length="423" mass="46727">MAIGSLSFGIIAVYPKHEVRRACASRASSEPRYRANGGRVLTGPEGGCLLMALSRPNWRVEAAQANERQTCQTFLAPASPIFALAKLEDPEAAQANGVRHSRQKLVNWSPATYPRVSTVPVEFRDLRWAIVASKHRSLRQAAEALRIKQPTLSRGLRNLEYRLGVTLFKRTNGGTRPTVEGQEFLEAARRFVDETEAITVRGKNRSRGESGRLTIGIHTSLSAGNLRATLIEHRHRFPDVDRQLVDGASDHLISDLASSAIDVAFVAGLSPRWSDRSLLLWSERVVAALPANHPLTGRDVIHWGELRHESLLMSQRGPGPEFLKLLDSKLGSSDPCPLVRHDVVLDRLLSLVGVDWGILLVLESATGAVYPGVTFREVHDAEGPTRLSLRAYWRQDNANPSLRPLLDLLRERYPDISAAPDAS</sequence>
<dbReference type="InterPro" id="IPR036388">
    <property type="entry name" value="WH-like_DNA-bd_sf"/>
</dbReference>
<dbReference type="GO" id="GO:0003677">
    <property type="term" value="F:DNA binding"/>
    <property type="evidence" value="ECO:0007669"/>
    <property type="project" value="UniProtKB-KW"/>
</dbReference>
<evidence type="ECO:0000256" key="1">
    <source>
        <dbReference type="ARBA" id="ARBA00003502"/>
    </source>
</evidence>
<organism evidence="7 8">
    <name type="scientific">Bradyrhizobium diazoefficiens SEMIA 5080</name>
    <dbReference type="NCBI Taxonomy" id="754504"/>
    <lineage>
        <taxon>Bacteria</taxon>
        <taxon>Pseudomonadati</taxon>
        <taxon>Pseudomonadota</taxon>
        <taxon>Alphaproteobacteria</taxon>
        <taxon>Hyphomicrobiales</taxon>
        <taxon>Nitrobacteraceae</taxon>
        <taxon>Bradyrhizobium</taxon>
    </lineage>
</organism>
<dbReference type="SUPFAM" id="SSF53850">
    <property type="entry name" value="Periplasmic binding protein-like II"/>
    <property type="match status" value="1"/>
</dbReference>
<dbReference type="GO" id="GO:0003700">
    <property type="term" value="F:DNA-binding transcription factor activity"/>
    <property type="evidence" value="ECO:0007669"/>
    <property type="project" value="InterPro"/>
</dbReference>
<dbReference type="PRINTS" id="PR00039">
    <property type="entry name" value="HTHLYSR"/>
</dbReference>
<comment type="similarity">
    <text evidence="2">Belongs to the LysR transcriptional regulatory family.</text>
</comment>
<feature type="domain" description="HTH lysR-type" evidence="6">
    <location>
        <begin position="121"/>
        <end position="178"/>
    </location>
</feature>
<dbReference type="PANTHER" id="PTHR30346">
    <property type="entry name" value="TRANSCRIPTIONAL DUAL REGULATOR HCAR-RELATED"/>
    <property type="match status" value="1"/>
</dbReference>
<name>A0A837CRT4_9BRAD</name>
<gene>
    <name evidence="7" type="ORF">BJA5080_08059</name>
</gene>
<reference evidence="7 8" key="1">
    <citation type="journal article" date="2014" name="BMC Genomics">
        <title>Comparative genomics of Bradyrhizobium japonicum CPAC 15 and Bradyrhizobium diazoefficiens CPAC 7: elite model strains for understanding symbiotic performance with soybean.</title>
        <authorList>
            <person name="Siqueira A.F."/>
            <person name="Ormeno-Orrillo E."/>
            <person name="Souza R.C."/>
            <person name="Rodrigues E.P."/>
            <person name="Almeida L.G."/>
            <person name="Barcellos F.G."/>
            <person name="Batista J.S."/>
            <person name="Nakatami A.S."/>
            <person name="Martinez-Romero E."/>
            <person name="Vasconcelos A.T."/>
            <person name="Hungria M."/>
        </authorList>
    </citation>
    <scope>NUCLEOTIDE SEQUENCE [LARGE SCALE GENOMIC DNA]</scope>
    <source>
        <strain evidence="7 8">SEMIA 5080</strain>
    </source>
</reference>
<dbReference type="AlphaFoldDB" id="A0A837CRT4"/>
<dbReference type="Pfam" id="PF00126">
    <property type="entry name" value="HTH_1"/>
    <property type="match status" value="1"/>
</dbReference>
<dbReference type="InterPro" id="IPR000847">
    <property type="entry name" value="LysR_HTH_N"/>
</dbReference>
<dbReference type="InterPro" id="IPR036390">
    <property type="entry name" value="WH_DNA-bd_sf"/>
</dbReference>
<comment type="function">
    <text evidence="1">NodD regulates the expression of the nodABCFE genes which encode other nodulation proteins. NodD is also a negative regulator of its own expression. Binds flavonoids as inducers.</text>
</comment>
<evidence type="ECO:0000256" key="3">
    <source>
        <dbReference type="ARBA" id="ARBA00023015"/>
    </source>
</evidence>
<proteinExistence type="inferred from homology"/>
<protein>
    <submittedName>
        <fullName evidence="7">Putative HTH-type transcriptional regulator ttuA, LysR-family</fullName>
    </submittedName>
</protein>
<dbReference type="CDD" id="cd08414">
    <property type="entry name" value="PBP2_LTTR_aromatics_like"/>
    <property type="match status" value="1"/>
</dbReference>
<dbReference type="Gene3D" id="3.40.190.10">
    <property type="entry name" value="Periplasmic binding protein-like II"/>
    <property type="match status" value="2"/>
</dbReference>
<dbReference type="PANTHER" id="PTHR30346:SF0">
    <property type="entry name" value="HCA OPERON TRANSCRIPTIONAL ACTIVATOR HCAR"/>
    <property type="match status" value="1"/>
</dbReference>
<keyword evidence="4" id="KW-0238">DNA-binding</keyword>